<evidence type="ECO:0000256" key="1">
    <source>
        <dbReference type="SAM" id="MobiDB-lite"/>
    </source>
</evidence>
<proteinExistence type="predicted"/>
<dbReference type="eggNOG" id="ENOG5033120">
    <property type="taxonomic scope" value="Bacteria"/>
</dbReference>
<reference evidence="2" key="1">
    <citation type="submission" date="2005-08" db="EMBL/GenBank/DDBJ databases">
        <title>Complete sequence of Dechloromonas aromatica RCB.</title>
        <authorList>
            <person name="Salinero K.K."/>
            <person name="Copeland A."/>
            <person name="Lucas S."/>
            <person name="Lapidus A."/>
            <person name="Barry K."/>
            <person name="Detter J.C."/>
            <person name="Glavina T."/>
            <person name="Hammon N."/>
            <person name="Israni S."/>
            <person name="Pitluck S."/>
            <person name="Di Bartolo G."/>
            <person name="Trong S."/>
            <person name="Schmutz J."/>
            <person name="Larimer F."/>
            <person name="Land M."/>
            <person name="Ivanova N."/>
            <person name="Richardson P."/>
        </authorList>
    </citation>
    <scope>NUCLEOTIDE SEQUENCE</scope>
    <source>
        <strain evidence="2">RCB</strain>
    </source>
</reference>
<evidence type="ECO:0000313" key="2">
    <source>
        <dbReference type="EMBL" id="AAZ48037.1"/>
    </source>
</evidence>
<dbReference type="STRING" id="159087.Daro_3307"/>
<protein>
    <recommendedName>
        <fullName evidence="3">Lipoprotein</fullName>
    </recommendedName>
</protein>
<sequence length="126" mass="13920">MNKPIFLILFALGLTACDQVGQKLGLEDPAKKEARMEPEAKAVGSACRQSGRAIEDCYSIYGWLPKAGIYAGWREMDEYMRENKLETIVPQLPPPEAPGSKKKKAAQQAASETEAKADTEKKPEKH</sequence>
<feature type="region of interest" description="Disordered" evidence="1">
    <location>
        <begin position="86"/>
        <end position="126"/>
    </location>
</feature>
<gene>
    <name evidence="2" type="ordered locus">Daro_3307</name>
</gene>
<dbReference type="EMBL" id="CP000089">
    <property type="protein sequence ID" value="AAZ48037.1"/>
    <property type="molecule type" value="Genomic_DNA"/>
</dbReference>
<organism evidence="2">
    <name type="scientific">Dechloromonas aromatica (strain RCB)</name>
    <dbReference type="NCBI Taxonomy" id="159087"/>
    <lineage>
        <taxon>Bacteria</taxon>
        <taxon>Pseudomonadati</taxon>
        <taxon>Pseudomonadota</taxon>
        <taxon>Betaproteobacteria</taxon>
        <taxon>Rhodocyclales</taxon>
        <taxon>Azonexaceae</taxon>
        <taxon>Dechloromonas</taxon>
    </lineage>
</organism>
<dbReference type="OrthoDB" id="8527508at2"/>
<dbReference type="KEGG" id="dar:Daro_3307"/>
<accession>Q47AU4</accession>
<evidence type="ECO:0008006" key="3">
    <source>
        <dbReference type="Google" id="ProtNLM"/>
    </source>
</evidence>
<dbReference type="AlphaFoldDB" id="Q47AU4"/>
<dbReference type="HOGENOM" id="CLU_144104_0_0_4"/>
<name>Q47AU4_DECAR</name>
<dbReference type="PROSITE" id="PS51257">
    <property type="entry name" value="PROKAR_LIPOPROTEIN"/>
    <property type="match status" value="1"/>
</dbReference>
<feature type="compositionally biased region" description="Basic and acidic residues" evidence="1">
    <location>
        <begin position="113"/>
        <end position="126"/>
    </location>
</feature>